<dbReference type="GO" id="GO:0046654">
    <property type="term" value="P:tetrahydrofolate biosynthetic process"/>
    <property type="evidence" value="ECO:0007669"/>
    <property type="project" value="InterPro"/>
</dbReference>
<name>A0A917BLV4_9MICO</name>
<dbReference type="SUPFAM" id="SSF53597">
    <property type="entry name" value="Dihydrofolate reductase-like"/>
    <property type="match status" value="1"/>
</dbReference>
<evidence type="ECO:0000313" key="11">
    <source>
        <dbReference type="EMBL" id="GGF51242.1"/>
    </source>
</evidence>
<dbReference type="InterPro" id="IPR015797">
    <property type="entry name" value="NUDIX_hydrolase-like_dom_sf"/>
</dbReference>
<dbReference type="CDD" id="cd04683">
    <property type="entry name" value="NUDIX_Hydrolase"/>
    <property type="match status" value="1"/>
</dbReference>
<evidence type="ECO:0000256" key="4">
    <source>
        <dbReference type="ARBA" id="ARBA00022563"/>
    </source>
</evidence>
<dbReference type="PANTHER" id="PTHR48069:SF3">
    <property type="entry name" value="DIHYDROFOLATE REDUCTASE"/>
    <property type="match status" value="1"/>
</dbReference>
<dbReference type="InterPro" id="IPR012259">
    <property type="entry name" value="DHFR"/>
</dbReference>
<dbReference type="PROSITE" id="PS51462">
    <property type="entry name" value="NUDIX"/>
    <property type="match status" value="1"/>
</dbReference>
<dbReference type="EC" id="1.5.1.3" evidence="3"/>
<evidence type="ECO:0000256" key="7">
    <source>
        <dbReference type="ARBA" id="ARBA00023002"/>
    </source>
</evidence>
<dbReference type="InterPro" id="IPR024072">
    <property type="entry name" value="DHFR-like_dom_sf"/>
</dbReference>
<reference evidence="11" key="1">
    <citation type="journal article" date="2014" name="Int. J. Syst. Evol. Microbiol.">
        <title>Complete genome sequence of Corynebacterium casei LMG S-19264T (=DSM 44701T), isolated from a smear-ripened cheese.</title>
        <authorList>
            <consortium name="US DOE Joint Genome Institute (JGI-PGF)"/>
            <person name="Walter F."/>
            <person name="Albersmeier A."/>
            <person name="Kalinowski J."/>
            <person name="Ruckert C."/>
        </authorList>
    </citation>
    <scope>NUCLEOTIDE SEQUENCE</scope>
    <source>
        <strain evidence="11">CGMCC 1.12160</strain>
    </source>
</reference>
<comment type="caution">
    <text evidence="11">The sequence shown here is derived from an EMBL/GenBank/DDBJ whole genome shotgun (WGS) entry which is preliminary data.</text>
</comment>
<dbReference type="InterPro" id="IPR001796">
    <property type="entry name" value="DHFR_dom"/>
</dbReference>
<keyword evidence="6" id="KW-0521">NADP</keyword>
<dbReference type="GO" id="GO:0006730">
    <property type="term" value="P:one-carbon metabolic process"/>
    <property type="evidence" value="ECO:0007669"/>
    <property type="project" value="UniProtKB-KW"/>
</dbReference>
<keyword evidence="12" id="KW-1185">Reference proteome</keyword>
<proteinExistence type="inferred from homology"/>
<evidence type="ECO:0000256" key="2">
    <source>
        <dbReference type="ARBA" id="ARBA00009539"/>
    </source>
</evidence>
<dbReference type="InterPro" id="IPR000086">
    <property type="entry name" value="NUDIX_hydrolase_dom"/>
</dbReference>
<organism evidence="11 12">
    <name type="scientific">Ornithinimicrobium tianjinense</name>
    <dbReference type="NCBI Taxonomy" id="1195761"/>
    <lineage>
        <taxon>Bacteria</taxon>
        <taxon>Bacillati</taxon>
        <taxon>Actinomycetota</taxon>
        <taxon>Actinomycetes</taxon>
        <taxon>Micrococcales</taxon>
        <taxon>Ornithinimicrobiaceae</taxon>
        <taxon>Ornithinimicrobium</taxon>
    </lineage>
</organism>
<evidence type="ECO:0000256" key="8">
    <source>
        <dbReference type="RuleBase" id="RU004474"/>
    </source>
</evidence>
<dbReference type="Pfam" id="PF00293">
    <property type="entry name" value="NUDIX"/>
    <property type="match status" value="1"/>
</dbReference>
<dbReference type="Pfam" id="PF00186">
    <property type="entry name" value="DHFR_1"/>
    <property type="match status" value="1"/>
</dbReference>
<evidence type="ECO:0000256" key="6">
    <source>
        <dbReference type="ARBA" id="ARBA00022857"/>
    </source>
</evidence>
<dbReference type="PROSITE" id="PS00893">
    <property type="entry name" value="NUDIX_BOX"/>
    <property type="match status" value="1"/>
</dbReference>
<evidence type="ECO:0000313" key="12">
    <source>
        <dbReference type="Proteomes" id="UP000605670"/>
    </source>
</evidence>
<dbReference type="GO" id="GO:0005829">
    <property type="term" value="C:cytosol"/>
    <property type="evidence" value="ECO:0007669"/>
    <property type="project" value="TreeGrafter"/>
</dbReference>
<dbReference type="GO" id="GO:0050661">
    <property type="term" value="F:NADP binding"/>
    <property type="evidence" value="ECO:0007669"/>
    <property type="project" value="InterPro"/>
</dbReference>
<dbReference type="EMBL" id="BMEM01000002">
    <property type="protein sequence ID" value="GGF51242.1"/>
    <property type="molecule type" value="Genomic_DNA"/>
</dbReference>
<evidence type="ECO:0000259" key="10">
    <source>
        <dbReference type="PROSITE" id="PS51462"/>
    </source>
</evidence>
<dbReference type="PRINTS" id="PR00070">
    <property type="entry name" value="DHFR"/>
</dbReference>
<gene>
    <name evidence="11" type="ORF">GCM10011366_18830</name>
</gene>
<evidence type="ECO:0000256" key="1">
    <source>
        <dbReference type="ARBA" id="ARBA00004903"/>
    </source>
</evidence>
<feature type="domain" description="Nudix hydrolase" evidence="10">
    <location>
        <begin position="6"/>
        <end position="144"/>
    </location>
</feature>
<dbReference type="GO" id="GO:0016787">
    <property type="term" value="F:hydrolase activity"/>
    <property type="evidence" value="ECO:0007669"/>
    <property type="project" value="UniProtKB-KW"/>
</dbReference>
<dbReference type="InterPro" id="IPR020084">
    <property type="entry name" value="NUDIX_hydrolase_CS"/>
</dbReference>
<keyword evidence="5" id="KW-0378">Hydrolase</keyword>
<comment type="pathway">
    <text evidence="1">Cofactor biosynthesis; tetrahydrofolate biosynthesis; 5,6,7,8-tetrahydrofolate from 7,8-dihydrofolate: step 1/1.</text>
</comment>
<dbReference type="GO" id="GO:0004146">
    <property type="term" value="F:dihydrofolate reductase activity"/>
    <property type="evidence" value="ECO:0007669"/>
    <property type="project" value="UniProtKB-EC"/>
</dbReference>
<protein>
    <recommendedName>
        <fullName evidence="3">dihydrofolate reductase</fullName>
        <ecNumber evidence="3">1.5.1.3</ecNumber>
    </recommendedName>
</protein>
<dbReference type="GO" id="GO:0046452">
    <property type="term" value="P:dihydrofolate metabolic process"/>
    <property type="evidence" value="ECO:0007669"/>
    <property type="project" value="TreeGrafter"/>
</dbReference>
<dbReference type="PROSITE" id="PS00075">
    <property type="entry name" value="DHFR_1"/>
    <property type="match status" value="1"/>
</dbReference>
<evidence type="ECO:0000256" key="3">
    <source>
        <dbReference type="ARBA" id="ARBA00012856"/>
    </source>
</evidence>
<dbReference type="PANTHER" id="PTHR48069">
    <property type="entry name" value="DIHYDROFOLATE REDUCTASE"/>
    <property type="match status" value="1"/>
</dbReference>
<dbReference type="CDD" id="cd00209">
    <property type="entry name" value="DHFR"/>
    <property type="match status" value="1"/>
</dbReference>
<feature type="domain" description="DHFR" evidence="9">
    <location>
        <begin position="158"/>
        <end position="311"/>
    </location>
</feature>
<sequence>MTSRFQVVPAAYVALLRDGEQGTEVLLQLRRGTGYMDGRWAHGAAGHVELGESALQAAGREAVEELGVRVDVEDLAHHATVHRTVAAHRPSEERVDLFVSTHRWTGEPSVQEPDKVADLRWWPLDDLPDHVVPHERAALEVLAGRSSQTLVTLGFDQTLTLVAAVGRNGVIGDGSSMPWHLPEDLRFFKETTMGGTLLMGRGTWDSIGRALPGRRTIVVTRQQDWSAPGAEVAHSLEEALALAGDVEVFVVGGGQIYAQTIEHASRLVLTEVDLEPEGATRFPDVDPAVWRVAERRPGSGDVAAWVTWTRV</sequence>
<dbReference type="Proteomes" id="UP000605670">
    <property type="component" value="Unassembled WGS sequence"/>
</dbReference>
<comment type="similarity">
    <text evidence="2 8">Belongs to the dihydrofolate reductase family.</text>
</comment>
<evidence type="ECO:0000256" key="5">
    <source>
        <dbReference type="ARBA" id="ARBA00022801"/>
    </source>
</evidence>
<dbReference type="PROSITE" id="PS51330">
    <property type="entry name" value="DHFR_2"/>
    <property type="match status" value="1"/>
</dbReference>
<evidence type="ECO:0000259" key="9">
    <source>
        <dbReference type="PROSITE" id="PS51330"/>
    </source>
</evidence>
<accession>A0A917BLV4</accession>
<dbReference type="AlphaFoldDB" id="A0A917BLV4"/>
<dbReference type="InterPro" id="IPR017925">
    <property type="entry name" value="DHFR_CS"/>
</dbReference>
<dbReference type="Gene3D" id="3.40.430.10">
    <property type="entry name" value="Dihydrofolate Reductase, subunit A"/>
    <property type="match status" value="1"/>
</dbReference>
<dbReference type="GO" id="GO:0046655">
    <property type="term" value="P:folic acid metabolic process"/>
    <property type="evidence" value="ECO:0007669"/>
    <property type="project" value="TreeGrafter"/>
</dbReference>
<reference evidence="11" key="2">
    <citation type="submission" date="2020-09" db="EMBL/GenBank/DDBJ databases">
        <authorList>
            <person name="Sun Q."/>
            <person name="Zhou Y."/>
        </authorList>
    </citation>
    <scope>NUCLEOTIDE SEQUENCE</scope>
    <source>
        <strain evidence="11">CGMCC 1.12160</strain>
    </source>
</reference>
<dbReference type="SUPFAM" id="SSF55811">
    <property type="entry name" value="Nudix"/>
    <property type="match status" value="1"/>
</dbReference>
<keyword evidence="4" id="KW-0554">One-carbon metabolism</keyword>
<keyword evidence="7" id="KW-0560">Oxidoreductase</keyword>
<dbReference type="Gene3D" id="3.90.79.10">
    <property type="entry name" value="Nucleoside Triphosphate Pyrophosphohydrolase"/>
    <property type="match status" value="1"/>
</dbReference>
<dbReference type="RefSeq" id="WP_188430132.1">
    <property type="nucleotide sequence ID" value="NZ_BAABKH010000001.1"/>
</dbReference>